<organism evidence="2 3">
    <name type="scientific">Nocardia iowensis</name>
    <dbReference type="NCBI Taxonomy" id="204891"/>
    <lineage>
        <taxon>Bacteria</taxon>
        <taxon>Bacillati</taxon>
        <taxon>Actinomycetota</taxon>
        <taxon>Actinomycetes</taxon>
        <taxon>Mycobacteriales</taxon>
        <taxon>Nocardiaceae</taxon>
        <taxon>Nocardia</taxon>
    </lineage>
</organism>
<evidence type="ECO:0000313" key="3">
    <source>
        <dbReference type="Proteomes" id="UP000694257"/>
    </source>
</evidence>
<dbReference type="EMBL" id="CP078145">
    <property type="protein sequence ID" value="QXN88476.1"/>
    <property type="molecule type" value="Genomic_DNA"/>
</dbReference>
<feature type="signal peptide" evidence="1">
    <location>
        <begin position="1"/>
        <end position="27"/>
    </location>
</feature>
<accession>A0ABX8RGK9</accession>
<reference evidence="2 3" key="1">
    <citation type="submission" date="2021-07" db="EMBL/GenBank/DDBJ databases">
        <title>Whole Genome Sequence of Nocardia Iowensis.</title>
        <authorList>
            <person name="Lamm A."/>
            <person name="Collins-Fairclough A.M."/>
            <person name="Bunk B."/>
            <person name="Sproer C."/>
        </authorList>
    </citation>
    <scope>NUCLEOTIDE SEQUENCE [LARGE SCALE GENOMIC DNA]</scope>
    <source>
        <strain evidence="2 3">NRRL 5646</strain>
    </source>
</reference>
<sequence length="131" mass="13261">MVTIRNYRHAALIVTVFGAMGFAVVSAAAPTLAANTIDATAIGPANVAIDYSCEASAGVAAIRVMVGEPDAESPSATGTQNEITCDGTNQSTVVMLDGEPVSAGQRVQVRVALVDREETVIAGQAKAVSLG</sequence>
<evidence type="ECO:0000313" key="2">
    <source>
        <dbReference type="EMBL" id="QXN88476.1"/>
    </source>
</evidence>
<keyword evidence="3" id="KW-1185">Reference proteome</keyword>
<dbReference type="RefSeq" id="WP_218469359.1">
    <property type="nucleotide sequence ID" value="NZ_BAABJN010000008.1"/>
</dbReference>
<keyword evidence="1" id="KW-0732">Signal</keyword>
<proteinExistence type="predicted"/>
<name>A0ABX8RGK9_NOCIO</name>
<protein>
    <submittedName>
        <fullName evidence="2">Uncharacterized protein</fullName>
    </submittedName>
</protein>
<evidence type="ECO:0000256" key="1">
    <source>
        <dbReference type="SAM" id="SignalP"/>
    </source>
</evidence>
<gene>
    <name evidence="2" type="ORF">KV110_23035</name>
</gene>
<dbReference type="Proteomes" id="UP000694257">
    <property type="component" value="Chromosome"/>
</dbReference>
<feature type="chain" id="PRO_5047035038" evidence="1">
    <location>
        <begin position="28"/>
        <end position="131"/>
    </location>
</feature>